<keyword evidence="3" id="KW-1185">Reference proteome</keyword>
<feature type="transmembrane region" description="Helical" evidence="1">
    <location>
        <begin position="32"/>
        <end position="49"/>
    </location>
</feature>
<accession>Q38DG1</accession>
<organism evidence="2 3">
    <name type="scientific">Trypanosoma brucei brucei (strain 927/4 GUTat10.1)</name>
    <dbReference type="NCBI Taxonomy" id="185431"/>
    <lineage>
        <taxon>Eukaryota</taxon>
        <taxon>Discoba</taxon>
        <taxon>Euglenozoa</taxon>
        <taxon>Kinetoplastea</taxon>
        <taxon>Metakinetoplastina</taxon>
        <taxon>Trypanosomatida</taxon>
        <taxon>Trypanosomatidae</taxon>
        <taxon>Trypanosoma</taxon>
    </lineage>
</organism>
<feature type="transmembrane region" description="Helical" evidence="1">
    <location>
        <begin position="55"/>
        <end position="71"/>
    </location>
</feature>
<dbReference type="Proteomes" id="UP000008524">
    <property type="component" value="Chromosome 9"/>
</dbReference>
<protein>
    <submittedName>
        <fullName evidence="2">Uncharacterized protein</fullName>
    </submittedName>
</protein>
<proteinExistence type="predicted"/>
<sequence length="186" mass="21478">MGDEVIRLCVGGGGCEGKWRRKGGTVFVNKKMLIIFIYIYVYTIDFISFYFCHRYPAVLIIFLHFFIGVCLKKTHFIPRVMCYCVQQNDLGCIFFSFSSRSRSHPLSFCYLDFSFTLTRMHSRCNVVDSCICGHPLPRRCIGVAVFLLFFSFFSYLRYVLLLLLSRKLLCSCPSPSSPQLSLSRSL</sequence>
<dbReference type="RefSeq" id="XP_827489.1">
    <property type="nucleotide sequence ID" value="XM_822396.1"/>
</dbReference>
<name>Q38DG1_TRYB2</name>
<evidence type="ECO:0000256" key="1">
    <source>
        <dbReference type="SAM" id="Phobius"/>
    </source>
</evidence>
<dbReference type="GeneID" id="3660963"/>
<dbReference type="EMBL" id="CM000207">
    <property type="protein sequence ID" value="EAN77159.1"/>
    <property type="molecule type" value="Genomic_DNA"/>
</dbReference>
<dbReference type="InParanoid" id="Q38DG1"/>
<evidence type="ECO:0000313" key="3">
    <source>
        <dbReference type="Proteomes" id="UP000008524"/>
    </source>
</evidence>
<dbReference type="PaxDb" id="5691-EAN77159"/>
<reference evidence="2 3" key="2">
    <citation type="journal article" date="2005" name="Science">
        <title>The genome of the African trypanosome Trypanosoma brucei.</title>
        <authorList>
            <person name="Berriman M."/>
            <person name="Ghedin E."/>
            <person name="Hertz-Fowler C."/>
            <person name="Blandin G."/>
            <person name="Renauld H."/>
            <person name="Bartholomeu D.C."/>
            <person name="Lennard N.J."/>
            <person name="Caler E."/>
            <person name="Hamlin N.E."/>
            <person name="Haas B."/>
            <person name="Bohme U."/>
            <person name="Hannick L."/>
            <person name="Aslett M.A."/>
            <person name="Shallom J."/>
            <person name="Marcello L."/>
            <person name="Hou L."/>
            <person name="Wickstead B."/>
            <person name="Alsmark U.C."/>
            <person name="Arrowsmith C."/>
            <person name="Atkin R.J."/>
            <person name="Barron A.J."/>
            <person name="Bringaud F."/>
            <person name="Brooks K."/>
            <person name="Carrington M."/>
            <person name="Cherevach I."/>
            <person name="Chillingworth T.J."/>
            <person name="Churcher C."/>
            <person name="Clark L.N."/>
            <person name="Corton C.H."/>
            <person name="Cronin A."/>
            <person name="Davies R.M."/>
            <person name="Doggett J."/>
            <person name="Djikeng A."/>
            <person name="Feldblyum T."/>
            <person name="Field M.C."/>
            <person name="Fraser A."/>
            <person name="Goodhead I."/>
            <person name="Hance Z."/>
            <person name="Harper D."/>
            <person name="Harris B.R."/>
            <person name="Hauser H."/>
            <person name="Hostetler J."/>
            <person name="Ivens A."/>
            <person name="Jagels K."/>
            <person name="Johnson D."/>
            <person name="Johnson J."/>
            <person name="Jones K."/>
            <person name="Kerhornou A.X."/>
            <person name="Koo H."/>
            <person name="Larke N."/>
            <person name="Landfear S."/>
            <person name="Larkin C."/>
            <person name="Leech V."/>
            <person name="Line A."/>
            <person name="Lord A."/>
            <person name="Macleod A."/>
            <person name="Mooney P.J."/>
            <person name="Moule S."/>
            <person name="Martin D.M."/>
            <person name="Morgan G.W."/>
            <person name="Mungall K."/>
            <person name="Norbertczak H."/>
            <person name="Ormond D."/>
            <person name="Pai G."/>
            <person name="Peacock C.S."/>
            <person name="Peterson J."/>
            <person name="Quail M.A."/>
            <person name="Rabbinowitsch E."/>
            <person name="Rajandream M.A."/>
            <person name="Reitter C."/>
            <person name="Salzberg S.L."/>
            <person name="Sanders M."/>
            <person name="Schobel S."/>
            <person name="Sharp S."/>
            <person name="Simmonds M."/>
            <person name="Simpson A.J."/>
            <person name="Tallon L."/>
            <person name="Turner C.M."/>
            <person name="Tait A."/>
            <person name="Tivey A.R."/>
            <person name="Van Aken S."/>
            <person name="Walker D."/>
            <person name="Wanless D."/>
            <person name="Wang S."/>
            <person name="White B."/>
            <person name="White O."/>
            <person name="Whitehead S."/>
            <person name="Woodward J."/>
            <person name="Wortman J."/>
            <person name="Adams M.D."/>
            <person name="Embley T.M."/>
            <person name="Gull K."/>
            <person name="Ullu E."/>
            <person name="Barry J.D."/>
            <person name="Fairlamb A.H."/>
            <person name="Opperdoes F."/>
            <person name="Barrell B.G."/>
            <person name="Donelson J.E."/>
            <person name="Hall N."/>
            <person name="Fraser C.M."/>
            <person name="Melville S.E."/>
            <person name="El-Sayed N.M."/>
        </authorList>
    </citation>
    <scope>NUCLEOTIDE SEQUENCE [LARGE SCALE GENOMIC DNA]</scope>
    <source>
        <strain evidence="2 3">927/4 GUTat10.1</strain>
    </source>
</reference>
<evidence type="ECO:0000313" key="2">
    <source>
        <dbReference type="EMBL" id="EAN77159.1"/>
    </source>
</evidence>
<dbReference type="KEGG" id="tbr:Tb09.211.3450"/>
<keyword evidence="1" id="KW-0472">Membrane</keyword>
<gene>
    <name evidence="2" type="ORF">Tb09.211.3450</name>
</gene>
<reference evidence="2 3" key="1">
    <citation type="journal article" date="2005" name="Science">
        <title>Comparative genomics of trypanosomatid parasitic protozoa.</title>
        <authorList>
            <person name="El-Sayed N.M."/>
            <person name="Myler P.J."/>
            <person name="Blandin G."/>
            <person name="Berriman M."/>
            <person name="Crabtree J."/>
            <person name="Aggarwal G."/>
            <person name="Caler E."/>
            <person name="Renauld H."/>
            <person name="Worthey E.A."/>
            <person name="Hertz-Fowler C."/>
            <person name="Ghedin E."/>
            <person name="Peacock C."/>
            <person name="Bartholomeu D.C."/>
            <person name="Haas B.J."/>
            <person name="Tran A.N."/>
            <person name="Wortman J.R."/>
            <person name="Alsmark U.C."/>
            <person name="Angiuoli S."/>
            <person name="Anupama A."/>
            <person name="Badger J."/>
            <person name="Bringaud F."/>
            <person name="Cadag E."/>
            <person name="Carlton J.M."/>
            <person name="Cerqueira G.C."/>
            <person name="Creasy T."/>
            <person name="Delcher A.L."/>
            <person name="Djikeng A."/>
            <person name="Embley T.M."/>
            <person name="Hauser C."/>
            <person name="Ivens A.C."/>
            <person name="Kummerfeld S.K."/>
            <person name="Pereira-Leal J.B."/>
            <person name="Nilsson D."/>
            <person name="Peterson J."/>
            <person name="Salzberg S.L."/>
            <person name="Shallom J."/>
            <person name="Silva J.C."/>
            <person name="Sundaram J."/>
            <person name="Westenberger S."/>
            <person name="White O."/>
            <person name="Melville S.E."/>
            <person name="Donelson J.E."/>
            <person name="Andersson B."/>
            <person name="Stuart K.D."/>
            <person name="Hall N."/>
        </authorList>
    </citation>
    <scope>NUCLEOTIDE SEQUENCE [LARGE SCALE GENOMIC DNA]</scope>
    <source>
        <strain evidence="2 3">927/4 GUTat10.1</strain>
    </source>
</reference>
<dbReference type="AlphaFoldDB" id="Q38DG1"/>
<keyword evidence="1" id="KW-1133">Transmembrane helix</keyword>
<keyword evidence="1" id="KW-0812">Transmembrane</keyword>
<feature type="transmembrane region" description="Helical" evidence="1">
    <location>
        <begin position="143"/>
        <end position="164"/>
    </location>
</feature>